<feature type="compositionally biased region" description="Polar residues" evidence="1">
    <location>
        <begin position="300"/>
        <end position="318"/>
    </location>
</feature>
<organism evidence="2 3">
    <name type="scientific">Oedothorax gibbosus</name>
    <dbReference type="NCBI Taxonomy" id="931172"/>
    <lineage>
        <taxon>Eukaryota</taxon>
        <taxon>Metazoa</taxon>
        <taxon>Ecdysozoa</taxon>
        <taxon>Arthropoda</taxon>
        <taxon>Chelicerata</taxon>
        <taxon>Arachnida</taxon>
        <taxon>Araneae</taxon>
        <taxon>Araneomorphae</taxon>
        <taxon>Entelegynae</taxon>
        <taxon>Araneoidea</taxon>
        <taxon>Linyphiidae</taxon>
        <taxon>Erigoninae</taxon>
        <taxon>Oedothorax</taxon>
    </lineage>
</organism>
<gene>
    <name evidence="2" type="ORF">JTE90_019179</name>
</gene>
<comment type="caution">
    <text evidence="2">The sequence shown here is derived from an EMBL/GenBank/DDBJ whole genome shotgun (WGS) entry which is preliminary data.</text>
</comment>
<accession>A0AAV6US55</accession>
<feature type="compositionally biased region" description="Polar residues" evidence="1">
    <location>
        <begin position="26"/>
        <end position="36"/>
    </location>
</feature>
<evidence type="ECO:0000313" key="2">
    <source>
        <dbReference type="EMBL" id="KAG8187290.1"/>
    </source>
</evidence>
<protein>
    <submittedName>
        <fullName evidence="2">Uncharacterized protein</fullName>
    </submittedName>
</protein>
<proteinExistence type="predicted"/>
<dbReference type="Proteomes" id="UP000827092">
    <property type="component" value="Unassembled WGS sequence"/>
</dbReference>
<name>A0AAV6US55_9ARAC</name>
<sequence>MSKFMRRLGRAIMNRLGRICGRTAKSTKMSYQSESGGDQDLSMEQSQEKHECDEETSSEITYDFGYEELDGGSCSWSESSEELYPSSSQSSMVLQEIQLDTQTECLAELKGITSECFLESSNIGENICVEDQMPTEIGENICVEDQMPTEIGENICVEDKMPTEIGENICVEDQMPTEIGENICVEDKMPTEIGENICVDDQMPTEIEDSSTVVEMSLGTRLDWGLEESLHEVVTSTPTSVQNIINGSEALTTFIDCDIIQVMNALLDQVVETEMKNPTEDIPTDNQGKADLNTFKETENNSQVLEPEGSQDQSADLK</sequence>
<feature type="region of interest" description="Disordered" evidence="1">
    <location>
        <begin position="277"/>
        <end position="318"/>
    </location>
</feature>
<keyword evidence="3" id="KW-1185">Reference proteome</keyword>
<feature type="region of interest" description="Disordered" evidence="1">
    <location>
        <begin position="26"/>
        <end position="57"/>
    </location>
</feature>
<reference evidence="2 3" key="1">
    <citation type="journal article" date="2022" name="Nat. Ecol. Evol.">
        <title>A masculinizing supergene underlies an exaggerated male reproductive morph in a spider.</title>
        <authorList>
            <person name="Hendrickx F."/>
            <person name="De Corte Z."/>
            <person name="Sonet G."/>
            <person name="Van Belleghem S.M."/>
            <person name="Kostlbacher S."/>
            <person name="Vangestel C."/>
        </authorList>
    </citation>
    <scope>NUCLEOTIDE SEQUENCE [LARGE SCALE GENOMIC DNA]</scope>
    <source>
        <strain evidence="2">W744_W776</strain>
    </source>
</reference>
<dbReference type="AlphaFoldDB" id="A0AAV6US55"/>
<evidence type="ECO:0000256" key="1">
    <source>
        <dbReference type="SAM" id="MobiDB-lite"/>
    </source>
</evidence>
<dbReference type="EMBL" id="JAFNEN010000275">
    <property type="protein sequence ID" value="KAG8187290.1"/>
    <property type="molecule type" value="Genomic_DNA"/>
</dbReference>
<evidence type="ECO:0000313" key="3">
    <source>
        <dbReference type="Proteomes" id="UP000827092"/>
    </source>
</evidence>